<dbReference type="KEGG" id="rgu:A4W93_19750"/>
<dbReference type="AlphaFoldDB" id="A0A1W6LCH2"/>
<evidence type="ECO:0000313" key="2">
    <source>
        <dbReference type="Proteomes" id="UP000193427"/>
    </source>
</evidence>
<dbReference type="Proteomes" id="UP000193427">
    <property type="component" value="Chromosome"/>
</dbReference>
<reference evidence="1 2" key="1">
    <citation type="submission" date="2016-04" db="EMBL/GenBank/DDBJ databases">
        <title>Complete genome sequence of natural rubber-degrading, novel Gram-negative bacterium, Rhizobacter gummiphilus strain NS21.</title>
        <authorList>
            <person name="Tabata M."/>
            <person name="Kasai D."/>
            <person name="Fukuda M."/>
        </authorList>
    </citation>
    <scope>NUCLEOTIDE SEQUENCE [LARGE SCALE GENOMIC DNA]</scope>
    <source>
        <strain evidence="1 2">NS21</strain>
    </source>
</reference>
<evidence type="ECO:0000313" key="1">
    <source>
        <dbReference type="EMBL" id="ARN21952.1"/>
    </source>
</evidence>
<accession>A0A1W6LCH2</accession>
<organism evidence="1 2">
    <name type="scientific">Piscinibacter gummiphilus</name>
    <dbReference type="NCBI Taxonomy" id="946333"/>
    <lineage>
        <taxon>Bacteria</taxon>
        <taxon>Pseudomonadati</taxon>
        <taxon>Pseudomonadota</taxon>
        <taxon>Betaproteobacteria</taxon>
        <taxon>Burkholderiales</taxon>
        <taxon>Sphaerotilaceae</taxon>
        <taxon>Piscinibacter</taxon>
    </lineage>
</organism>
<dbReference type="OrthoDB" id="8906451at2"/>
<keyword evidence="2" id="KW-1185">Reference proteome</keyword>
<dbReference type="RefSeq" id="WP_085752250.1">
    <property type="nucleotide sequence ID" value="NZ_BSPR01000006.1"/>
</dbReference>
<sequence length="94" mass="9967">MIVRIDIEQTETAAFAYRVSYEAETLYDDEDLPSFGEALVAAIEGLAPDVVGVELAYGGVVSGTYPLDVVAANLSQVATHAVNTTAAIFEARSR</sequence>
<name>A0A1W6LCH2_9BURK</name>
<protein>
    <submittedName>
        <fullName evidence="1">Uncharacterized protein</fullName>
    </submittedName>
</protein>
<gene>
    <name evidence="1" type="ORF">A4W93_19750</name>
</gene>
<dbReference type="EMBL" id="CP015118">
    <property type="protein sequence ID" value="ARN21952.1"/>
    <property type="molecule type" value="Genomic_DNA"/>
</dbReference>
<proteinExistence type="predicted"/>
<dbReference type="STRING" id="946333.A4W93_19750"/>